<keyword evidence="3" id="KW-1185">Reference proteome</keyword>
<dbReference type="Pfam" id="PF13671">
    <property type="entry name" value="AAA_33"/>
    <property type="match status" value="1"/>
</dbReference>
<organism evidence="2 3">
    <name type="scientific">Pseudomassariella vexata</name>
    <dbReference type="NCBI Taxonomy" id="1141098"/>
    <lineage>
        <taxon>Eukaryota</taxon>
        <taxon>Fungi</taxon>
        <taxon>Dikarya</taxon>
        <taxon>Ascomycota</taxon>
        <taxon>Pezizomycotina</taxon>
        <taxon>Sordariomycetes</taxon>
        <taxon>Xylariomycetidae</taxon>
        <taxon>Amphisphaeriales</taxon>
        <taxon>Pseudomassariaceae</taxon>
        <taxon>Pseudomassariella</taxon>
    </lineage>
</organism>
<dbReference type="SUPFAM" id="SSF52540">
    <property type="entry name" value="P-loop containing nucleoside triphosphate hydrolases"/>
    <property type="match status" value="1"/>
</dbReference>
<proteinExistence type="predicted"/>
<comment type="caution">
    <text evidence="2">The sequence shown here is derived from an EMBL/GenBank/DDBJ whole genome shotgun (WGS) entry which is preliminary data.</text>
</comment>
<dbReference type="EMBL" id="MCFJ01000003">
    <property type="protein sequence ID" value="ORY68867.1"/>
    <property type="molecule type" value="Genomic_DNA"/>
</dbReference>
<dbReference type="InterPro" id="IPR027417">
    <property type="entry name" value="P-loop_NTPase"/>
</dbReference>
<evidence type="ECO:0000256" key="1">
    <source>
        <dbReference type="SAM" id="MobiDB-lite"/>
    </source>
</evidence>
<feature type="region of interest" description="Disordered" evidence="1">
    <location>
        <begin position="1"/>
        <end position="20"/>
    </location>
</feature>
<dbReference type="GeneID" id="63771562"/>
<dbReference type="RefSeq" id="XP_040719154.1">
    <property type="nucleotide sequence ID" value="XM_040855350.1"/>
</dbReference>
<dbReference type="Gene3D" id="3.40.50.300">
    <property type="entry name" value="P-loop containing nucleotide triphosphate hydrolases"/>
    <property type="match status" value="1"/>
</dbReference>
<dbReference type="OrthoDB" id="3231855at2759"/>
<protein>
    <recommendedName>
        <fullName evidence="4">P-loop containing nucleoside triphosphate hydrolase protein</fullName>
    </recommendedName>
</protein>
<dbReference type="PANTHER" id="PTHR37807">
    <property type="entry name" value="OS07G0160300 PROTEIN"/>
    <property type="match status" value="1"/>
</dbReference>
<evidence type="ECO:0008006" key="4">
    <source>
        <dbReference type="Google" id="ProtNLM"/>
    </source>
</evidence>
<gene>
    <name evidence="2" type="ORF">BCR38DRAFT_334823</name>
</gene>
<evidence type="ECO:0000313" key="2">
    <source>
        <dbReference type="EMBL" id="ORY68867.1"/>
    </source>
</evidence>
<name>A0A1Y2EBS2_9PEZI</name>
<dbReference type="Proteomes" id="UP000193689">
    <property type="component" value="Unassembled WGS sequence"/>
</dbReference>
<dbReference type="STRING" id="1141098.A0A1Y2EBS2"/>
<dbReference type="AlphaFoldDB" id="A0A1Y2EBS2"/>
<accession>A0A1Y2EBS2</accession>
<sequence length="197" mass="22189">MSDQSSRPPRKLVQMSGAPGSGKSAIARLLAHSIDGVVINHDLIKAFFLDTGIPFDQSAKLTYRLDWVLAEDMIKQERSVIIDSVCNYPEVIDRGTALAQKYRYDYKYVECRITDLDLLDQRMRSRESLRSQRTGVDRPPPDAMASSASHSIDELFKKWIENPCRPVGDCAIIVDSTRSPEECLDTILKQMTPPTDV</sequence>
<dbReference type="InParanoid" id="A0A1Y2EBS2"/>
<evidence type="ECO:0000313" key="3">
    <source>
        <dbReference type="Proteomes" id="UP000193689"/>
    </source>
</evidence>
<dbReference type="PANTHER" id="PTHR37807:SF3">
    <property type="entry name" value="OS07G0160300 PROTEIN"/>
    <property type="match status" value="1"/>
</dbReference>
<reference evidence="2 3" key="1">
    <citation type="submission" date="2016-07" db="EMBL/GenBank/DDBJ databases">
        <title>Pervasive Adenine N6-methylation of Active Genes in Fungi.</title>
        <authorList>
            <consortium name="DOE Joint Genome Institute"/>
            <person name="Mondo S.J."/>
            <person name="Dannebaum R.O."/>
            <person name="Kuo R.C."/>
            <person name="Labutti K."/>
            <person name="Haridas S."/>
            <person name="Kuo A."/>
            <person name="Salamov A."/>
            <person name="Ahrendt S.R."/>
            <person name="Lipzen A."/>
            <person name="Sullivan W."/>
            <person name="Andreopoulos W.B."/>
            <person name="Clum A."/>
            <person name="Lindquist E."/>
            <person name="Daum C."/>
            <person name="Ramamoorthy G.K."/>
            <person name="Gryganskyi A."/>
            <person name="Culley D."/>
            <person name="Magnuson J.K."/>
            <person name="James T.Y."/>
            <person name="O'Malley M.A."/>
            <person name="Stajich J.E."/>
            <person name="Spatafora J.W."/>
            <person name="Visel A."/>
            <person name="Grigoriev I.V."/>
        </authorList>
    </citation>
    <scope>NUCLEOTIDE SEQUENCE [LARGE SCALE GENOMIC DNA]</scope>
    <source>
        <strain evidence="2 3">CBS 129021</strain>
    </source>
</reference>